<keyword evidence="2" id="KW-1133">Transmembrane helix</keyword>
<proteinExistence type="predicted"/>
<accession>A0A0U5GE98</accession>
<evidence type="ECO:0000256" key="3">
    <source>
        <dbReference type="SAM" id="SignalP"/>
    </source>
</evidence>
<keyword evidence="2" id="KW-0812">Transmembrane</keyword>
<keyword evidence="2" id="KW-0472">Membrane</keyword>
<dbReference type="EMBL" id="CDMC01000020">
    <property type="protein sequence ID" value="CEL10737.1"/>
    <property type="molecule type" value="Genomic_DNA"/>
</dbReference>
<organism evidence="4 5">
    <name type="scientific">Aspergillus calidoustus</name>
    <dbReference type="NCBI Taxonomy" id="454130"/>
    <lineage>
        <taxon>Eukaryota</taxon>
        <taxon>Fungi</taxon>
        <taxon>Dikarya</taxon>
        <taxon>Ascomycota</taxon>
        <taxon>Pezizomycotina</taxon>
        <taxon>Eurotiomycetes</taxon>
        <taxon>Eurotiomycetidae</taxon>
        <taxon>Eurotiales</taxon>
        <taxon>Aspergillaceae</taxon>
        <taxon>Aspergillus</taxon>
        <taxon>Aspergillus subgen. Nidulantes</taxon>
    </lineage>
</organism>
<keyword evidence="3" id="KW-0732">Signal</keyword>
<keyword evidence="5" id="KW-1185">Reference proteome</keyword>
<evidence type="ECO:0000313" key="5">
    <source>
        <dbReference type="Proteomes" id="UP000054771"/>
    </source>
</evidence>
<name>A0A0U5GE98_ASPCI</name>
<evidence type="ECO:0000313" key="4">
    <source>
        <dbReference type="EMBL" id="CEL10737.1"/>
    </source>
</evidence>
<feature type="transmembrane region" description="Helical" evidence="2">
    <location>
        <begin position="227"/>
        <end position="253"/>
    </location>
</feature>
<feature type="signal peptide" evidence="3">
    <location>
        <begin position="1"/>
        <end position="26"/>
    </location>
</feature>
<dbReference type="OrthoDB" id="5426678at2759"/>
<evidence type="ECO:0000256" key="2">
    <source>
        <dbReference type="SAM" id="Phobius"/>
    </source>
</evidence>
<sequence length="376" mass="41291">MVSPGFGRGSASRWAVLLLLGQLSLGLRTTPGSPCETRCSPSKATTPEEIVCADHEYEDSEVGRKFEDCIECQLQSTYSDGTTGQSDMEWGLYNLRYAFTSCVYGYPEKVTEISNSCPVACKDLESALEFELKDPSPLSLDTWCGTTSFADNEITDCGICYNLTSNEVTSQVYLANFLESLRYNCHFETPTDEEFPISPSRIFSESLLPSSTANLISGSGSSGPDNLALIIAMPILGFVILLCILALGCFFFIRSRRKKVRRLHQSGHLHARWNDTGISTPQWAMEYPAQAQGPYSPAIYSPQTMYSSPQPGFGFGLGFVDNDGRGQDVGYSKFVEPVIASPSTAYSPEEKVPQAQQMYFPPPPSMSNNGKMRVAE</sequence>
<reference evidence="5" key="1">
    <citation type="journal article" date="2016" name="Genome Announc.">
        <title>Draft genome sequences of fungus Aspergillus calidoustus.</title>
        <authorList>
            <person name="Horn F."/>
            <person name="Linde J."/>
            <person name="Mattern D.J."/>
            <person name="Walther G."/>
            <person name="Guthke R."/>
            <person name="Scherlach K."/>
            <person name="Martin K."/>
            <person name="Brakhage A.A."/>
            <person name="Petzke L."/>
            <person name="Valiante V."/>
        </authorList>
    </citation>
    <scope>NUCLEOTIDE SEQUENCE [LARGE SCALE GENOMIC DNA]</scope>
    <source>
        <strain evidence="5">SF006504</strain>
    </source>
</reference>
<dbReference type="OMA" id="DVNWGLY"/>
<dbReference type="STRING" id="454130.A0A0U5GE98"/>
<dbReference type="Proteomes" id="UP000054771">
    <property type="component" value="Unassembled WGS sequence"/>
</dbReference>
<dbReference type="AlphaFoldDB" id="A0A0U5GE98"/>
<feature type="chain" id="PRO_5006857785" evidence="3">
    <location>
        <begin position="27"/>
        <end position="376"/>
    </location>
</feature>
<evidence type="ECO:0000256" key="1">
    <source>
        <dbReference type="SAM" id="MobiDB-lite"/>
    </source>
</evidence>
<feature type="region of interest" description="Disordered" evidence="1">
    <location>
        <begin position="343"/>
        <end position="376"/>
    </location>
</feature>
<gene>
    <name evidence="4" type="ORF">ASPCAL13851</name>
</gene>
<protein>
    <submittedName>
        <fullName evidence="4">Uncharacterized protein</fullName>
    </submittedName>
</protein>